<dbReference type="GO" id="GO:0000049">
    <property type="term" value="F:tRNA binding"/>
    <property type="evidence" value="ECO:0007669"/>
    <property type="project" value="UniProtKB-KW"/>
</dbReference>
<accession>W7TR33</accession>
<keyword evidence="3" id="KW-0694">RNA-binding</keyword>
<dbReference type="Pfam" id="PF01207">
    <property type="entry name" value="Dus"/>
    <property type="match status" value="1"/>
</dbReference>
<dbReference type="OrthoDB" id="10262250at2759"/>
<dbReference type="AlphaFoldDB" id="W7TR33"/>
<keyword evidence="2" id="KW-0521">NADP</keyword>
<protein>
    <submittedName>
        <fullName evidence="5">Trna-dihydrouridine synthase a</fullName>
    </submittedName>
</protein>
<dbReference type="GO" id="GO:0017150">
    <property type="term" value="F:tRNA dihydrouridine synthase activity"/>
    <property type="evidence" value="ECO:0007669"/>
    <property type="project" value="InterPro"/>
</dbReference>
<dbReference type="EMBL" id="AZIL01002001">
    <property type="protein sequence ID" value="EWM22921.1"/>
    <property type="molecule type" value="Genomic_DNA"/>
</dbReference>
<dbReference type="PANTHER" id="PTHR42907">
    <property type="entry name" value="FMN-LINKED OXIDOREDUCTASES SUPERFAMILY PROTEIN"/>
    <property type="match status" value="1"/>
</dbReference>
<gene>
    <name evidence="5" type="ORF">Naga_101147g2</name>
</gene>
<evidence type="ECO:0000256" key="2">
    <source>
        <dbReference type="ARBA" id="ARBA00022857"/>
    </source>
</evidence>
<keyword evidence="6" id="KW-1185">Reference proteome</keyword>
<evidence type="ECO:0000259" key="4">
    <source>
        <dbReference type="Pfam" id="PF01207"/>
    </source>
</evidence>
<dbReference type="Proteomes" id="UP000019335">
    <property type="component" value="Chromosome 19"/>
</dbReference>
<comment type="caution">
    <text evidence="5">The sequence shown here is derived from an EMBL/GenBank/DDBJ whole genome shotgun (WGS) entry which is preliminary data.</text>
</comment>
<dbReference type="InterPro" id="IPR035587">
    <property type="entry name" value="DUS-like_FMN-bd"/>
</dbReference>
<proteinExistence type="predicted"/>
<sequence>MAACDGEEDRHARQLDILPVSFRDAFDESCGNLKPAHTLSIAPMMEWTDRHYRYMMRGLTRHTQLYTEMIVDSTLLHRREDLDIFLGHDECEHPLAVQLGGSDPVQVGEAAALCEAYGGFNEINLNVRYASR</sequence>
<evidence type="ECO:0000313" key="6">
    <source>
        <dbReference type="Proteomes" id="UP000019335"/>
    </source>
</evidence>
<evidence type="ECO:0000256" key="3">
    <source>
        <dbReference type="ARBA" id="ARBA00022884"/>
    </source>
</evidence>
<organism evidence="5 6">
    <name type="scientific">Nannochloropsis gaditana</name>
    <dbReference type="NCBI Taxonomy" id="72520"/>
    <lineage>
        <taxon>Eukaryota</taxon>
        <taxon>Sar</taxon>
        <taxon>Stramenopiles</taxon>
        <taxon>Ochrophyta</taxon>
        <taxon>Eustigmatophyceae</taxon>
        <taxon>Eustigmatales</taxon>
        <taxon>Monodopsidaceae</taxon>
        <taxon>Nannochloropsis</taxon>
    </lineage>
</organism>
<dbReference type="Gene3D" id="3.20.20.70">
    <property type="entry name" value="Aldolase class I"/>
    <property type="match status" value="1"/>
</dbReference>
<dbReference type="InterPro" id="IPR013785">
    <property type="entry name" value="Aldolase_TIM"/>
</dbReference>
<evidence type="ECO:0000313" key="5">
    <source>
        <dbReference type="EMBL" id="EWM22921.1"/>
    </source>
</evidence>
<dbReference type="PANTHER" id="PTHR42907:SF1">
    <property type="entry name" value="FMN-LINKED OXIDOREDUCTASES SUPERFAMILY PROTEIN"/>
    <property type="match status" value="1"/>
</dbReference>
<dbReference type="InterPro" id="IPR004653">
    <property type="entry name" value="DusA"/>
</dbReference>
<keyword evidence="1" id="KW-0820">tRNA-binding</keyword>
<evidence type="ECO:0000256" key="1">
    <source>
        <dbReference type="ARBA" id="ARBA00022555"/>
    </source>
</evidence>
<feature type="domain" description="DUS-like FMN-binding" evidence="4">
    <location>
        <begin position="41"/>
        <end position="127"/>
    </location>
</feature>
<name>W7TR33_9STRA</name>
<reference evidence="5 6" key="1">
    <citation type="journal article" date="2014" name="Mol. Plant">
        <title>Chromosome Scale Genome Assembly and Transcriptome Profiling of Nannochloropsis gaditana in Nitrogen Depletion.</title>
        <authorList>
            <person name="Corteggiani Carpinelli E."/>
            <person name="Telatin A."/>
            <person name="Vitulo N."/>
            <person name="Forcato C."/>
            <person name="D'Angelo M."/>
            <person name="Schiavon R."/>
            <person name="Vezzi A."/>
            <person name="Giacometti G.M."/>
            <person name="Morosinotto T."/>
            <person name="Valle G."/>
        </authorList>
    </citation>
    <scope>NUCLEOTIDE SEQUENCE [LARGE SCALE GENOMIC DNA]</scope>
    <source>
        <strain evidence="5 6">B-31</strain>
    </source>
</reference>
<dbReference type="SUPFAM" id="SSF51395">
    <property type="entry name" value="FMN-linked oxidoreductases"/>
    <property type="match status" value="1"/>
</dbReference>